<reference evidence="7" key="1">
    <citation type="submission" date="2020-10" db="EMBL/GenBank/DDBJ databases">
        <title>Chromosome-scale genome assembly of the Allis shad, Alosa alosa.</title>
        <authorList>
            <person name="Margot Z."/>
            <person name="Christophe K."/>
            <person name="Cabau C."/>
            <person name="Louis A."/>
            <person name="Berthelot C."/>
            <person name="Parey E."/>
            <person name="Roest Crollius H."/>
            <person name="Montfort J."/>
            <person name="Robinson-Rechavi M."/>
            <person name="Bucao C."/>
            <person name="Bouchez O."/>
            <person name="Gislard M."/>
            <person name="Lluch J."/>
            <person name="Milhes M."/>
            <person name="Lampietro C."/>
            <person name="Lopez Roques C."/>
            <person name="Donnadieu C."/>
            <person name="Braasch I."/>
            <person name="Desvignes T."/>
            <person name="Postlethwait J."/>
            <person name="Bobe J."/>
            <person name="Guiguen Y."/>
        </authorList>
    </citation>
    <scope>NUCLEOTIDE SEQUENCE</scope>
    <source>
        <strain evidence="7">M-15738</strain>
        <tissue evidence="7">Blood</tissue>
    </source>
</reference>
<dbReference type="GO" id="GO:0000981">
    <property type="term" value="F:DNA-binding transcription factor activity, RNA polymerase II-specific"/>
    <property type="evidence" value="ECO:0007669"/>
    <property type="project" value="InterPro"/>
</dbReference>
<name>A0AAV6GWK3_9TELE</name>
<evidence type="ECO:0000313" key="8">
    <source>
        <dbReference type="Proteomes" id="UP000823561"/>
    </source>
</evidence>
<keyword evidence="8" id="KW-1185">Reference proteome</keyword>
<dbReference type="InterPro" id="IPR011598">
    <property type="entry name" value="bHLH_dom"/>
</dbReference>
<feature type="region of interest" description="Disordered" evidence="5">
    <location>
        <begin position="18"/>
        <end position="193"/>
    </location>
</feature>
<dbReference type="Proteomes" id="UP000823561">
    <property type="component" value="Chromosome 7"/>
</dbReference>
<dbReference type="PROSITE" id="PS50888">
    <property type="entry name" value="BHLH"/>
    <property type="match status" value="1"/>
</dbReference>
<feature type="compositionally biased region" description="Low complexity" evidence="5">
    <location>
        <begin position="18"/>
        <end position="33"/>
    </location>
</feature>
<feature type="compositionally biased region" description="Basic residues" evidence="5">
    <location>
        <begin position="414"/>
        <end position="423"/>
    </location>
</feature>
<dbReference type="FunFam" id="4.10.280.10:FF:000015">
    <property type="entry name" value="T-cell acute lymphocytic leukemia 1"/>
    <property type="match status" value="1"/>
</dbReference>
<dbReference type="PANTHER" id="PTHR13864">
    <property type="entry name" value="T-CELL ACUTE LYMPHOCYTIC LEUKEMIA/STEM CELL LEUKEMIA-RELATED"/>
    <property type="match status" value="1"/>
</dbReference>
<feature type="domain" description="BHLH" evidence="6">
    <location>
        <begin position="315"/>
        <end position="367"/>
    </location>
</feature>
<dbReference type="GO" id="GO:0000978">
    <property type="term" value="F:RNA polymerase II cis-regulatory region sequence-specific DNA binding"/>
    <property type="evidence" value="ECO:0007669"/>
    <property type="project" value="TreeGrafter"/>
</dbReference>
<evidence type="ECO:0000256" key="3">
    <source>
        <dbReference type="ARBA" id="ARBA00023163"/>
    </source>
</evidence>
<dbReference type="SUPFAM" id="SSF47459">
    <property type="entry name" value="HLH, helix-loop-helix DNA-binding domain"/>
    <property type="match status" value="1"/>
</dbReference>
<dbReference type="PANTHER" id="PTHR13864:SF25">
    <property type="entry name" value="PROTEIN LYL-1-LIKE ISOFORM X1-RELATED"/>
    <property type="match status" value="1"/>
</dbReference>
<feature type="compositionally biased region" description="Acidic residues" evidence="5">
    <location>
        <begin position="387"/>
        <end position="410"/>
    </location>
</feature>
<feature type="compositionally biased region" description="Basic and acidic residues" evidence="5">
    <location>
        <begin position="91"/>
        <end position="114"/>
    </location>
</feature>
<feature type="compositionally biased region" description="Low complexity" evidence="5">
    <location>
        <begin position="41"/>
        <end position="54"/>
    </location>
</feature>
<dbReference type="InterPro" id="IPR036638">
    <property type="entry name" value="HLH_DNA-bd_sf"/>
</dbReference>
<dbReference type="Gene3D" id="4.10.280.10">
    <property type="entry name" value="Helix-loop-helix DNA-binding domain"/>
    <property type="match status" value="1"/>
</dbReference>
<dbReference type="EMBL" id="JADWDJ010000007">
    <property type="protein sequence ID" value="KAG5278829.1"/>
    <property type="molecule type" value="Genomic_DNA"/>
</dbReference>
<comment type="caution">
    <text evidence="7">The sequence shown here is derived from an EMBL/GenBank/DDBJ whole genome shotgun (WGS) entry which is preliminary data.</text>
</comment>
<dbReference type="GO" id="GO:0046983">
    <property type="term" value="F:protein dimerization activity"/>
    <property type="evidence" value="ECO:0007669"/>
    <property type="project" value="InterPro"/>
</dbReference>
<gene>
    <name evidence="7" type="ORF">AALO_G00103190</name>
</gene>
<evidence type="ECO:0000256" key="5">
    <source>
        <dbReference type="SAM" id="MobiDB-lite"/>
    </source>
</evidence>
<evidence type="ECO:0000256" key="2">
    <source>
        <dbReference type="ARBA" id="ARBA00023125"/>
    </source>
</evidence>
<dbReference type="AlphaFoldDB" id="A0AAV6GWK3"/>
<accession>A0AAV6GWK3</accession>
<evidence type="ECO:0000259" key="6">
    <source>
        <dbReference type="PROSITE" id="PS50888"/>
    </source>
</evidence>
<dbReference type="SMART" id="SM00353">
    <property type="entry name" value="HLH"/>
    <property type="match status" value="1"/>
</dbReference>
<proteinExistence type="predicted"/>
<organism evidence="7 8">
    <name type="scientific">Alosa alosa</name>
    <name type="common">allis shad</name>
    <dbReference type="NCBI Taxonomy" id="278164"/>
    <lineage>
        <taxon>Eukaryota</taxon>
        <taxon>Metazoa</taxon>
        <taxon>Chordata</taxon>
        <taxon>Craniata</taxon>
        <taxon>Vertebrata</taxon>
        <taxon>Euteleostomi</taxon>
        <taxon>Actinopterygii</taxon>
        <taxon>Neopterygii</taxon>
        <taxon>Teleostei</taxon>
        <taxon>Clupei</taxon>
        <taxon>Clupeiformes</taxon>
        <taxon>Clupeoidei</taxon>
        <taxon>Clupeidae</taxon>
        <taxon>Alosa</taxon>
    </lineage>
</organism>
<keyword evidence="2" id="KW-0238">DNA-binding</keyword>
<evidence type="ECO:0000256" key="1">
    <source>
        <dbReference type="ARBA" id="ARBA00023015"/>
    </source>
</evidence>
<keyword evidence="1" id="KW-0805">Transcription regulation</keyword>
<dbReference type="CDD" id="cd19705">
    <property type="entry name" value="bHLH_TS_LYL1"/>
    <property type="match status" value="1"/>
</dbReference>
<keyword evidence="3" id="KW-0804">Transcription</keyword>
<protein>
    <recommendedName>
        <fullName evidence="4">Stem cell protein</fullName>
    </recommendedName>
</protein>
<evidence type="ECO:0000313" key="7">
    <source>
        <dbReference type="EMBL" id="KAG5278829.1"/>
    </source>
</evidence>
<feature type="compositionally biased region" description="Low complexity" evidence="5">
    <location>
        <begin position="160"/>
        <end position="193"/>
    </location>
</feature>
<sequence length="483" mass="51348">MMEKLELGVAAVSVAVSAARSPSPQVCSVLLSPLSPPPAPRSVQRLPSEPSSNSGDGGSPPTANGGGSRGDAQDGRAGAQSSTPEPVAVAMDEREKKEEEEKKVVEELDRKEGDMDTQPDASEPTTTTPPSHPPHPPPLPPPPPPPSLVPFTAEPKVTVTSPHSRTMTPTSTHTPTSSTSSSPSLSTPSLAPASFPLPPNIPVISLGHSKPPLPPLRLPPPQLTTLHPIPNLPHGPLDGRLTQLTALPGSNAAAGSATGMLPSGPMLPGGYHLLNSSFLGPPGGFGIFGNNRIKRRPSSHFEMELPDAGPPQKLARRVFTNSRERWRQQNVNGAFSELRKLIPTHPPDKKLSKNEILRLAMKYINFLVKLLNDQATDRSTQPHDDGVQDEEEEEEEVEGEGDEEEGEDEDVKSVRHGLKHSRRPAPDVDAVMASLGVSPGSSCYGDTDSEESLGPRSAELKGGGMMEKVKEQIRTVAIPSHQR</sequence>
<evidence type="ECO:0000256" key="4">
    <source>
        <dbReference type="ARBA" id="ARBA00075195"/>
    </source>
</evidence>
<feature type="region of interest" description="Disordered" evidence="5">
    <location>
        <begin position="375"/>
        <end position="467"/>
    </location>
</feature>
<feature type="compositionally biased region" description="Pro residues" evidence="5">
    <location>
        <begin position="130"/>
        <end position="148"/>
    </location>
</feature>
<dbReference type="Pfam" id="PF00010">
    <property type="entry name" value="HLH"/>
    <property type="match status" value="1"/>
</dbReference>
<dbReference type="InterPro" id="IPR040238">
    <property type="entry name" value="TAL-like"/>
</dbReference>